<sequence length="269" mass="30393">MCKFRRSPTNIIQQCRNVTDGIKERLGSRLFYIILSAICVVLVICIVSIIVATTRKRDISEEGEEMDTTTRRSTTKLTTTTMATAHPDIYCAFAVDLLTFNNNSEIMKETEMVSDIAQKVVNTSLSSSAGFWAYGQVNQNIASKKFYTVFENMANDSSIIFEKAYREILPGDFPCPPADESAIDHINRSRDVRNVANCLLFFSGIKEPEPWWQIQPIYNYKSIVLVSLRGVDLADNIGDRGVALKIPFDNYSYKDVDIVYNAIKSRFGM</sequence>
<name>A0AA36H731_CYLNA</name>
<accession>A0AA36H731</accession>
<organism evidence="2 3">
    <name type="scientific">Cylicocyclus nassatus</name>
    <name type="common">Nematode worm</name>
    <dbReference type="NCBI Taxonomy" id="53992"/>
    <lineage>
        <taxon>Eukaryota</taxon>
        <taxon>Metazoa</taxon>
        <taxon>Ecdysozoa</taxon>
        <taxon>Nematoda</taxon>
        <taxon>Chromadorea</taxon>
        <taxon>Rhabditida</taxon>
        <taxon>Rhabditina</taxon>
        <taxon>Rhabditomorpha</taxon>
        <taxon>Strongyloidea</taxon>
        <taxon>Strongylidae</taxon>
        <taxon>Cylicocyclus</taxon>
    </lineage>
</organism>
<evidence type="ECO:0000313" key="3">
    <source>
        <dbReference type="Proteomes" id="UP001176961"/>
    </source>
</evidence>
<evidence type="ECO:0000256" key="1">
    <source>
        <dbReference type="SAM" id="Phobius"/>
    </source>
</evidence>
<reference evidence="2" key="1">
    <citation type="submission" date="2023-07" db="EMBL/GenBank/DDBJ databases">
        <authorList>
            <consortium name="CYATHOMIX"/>
        </authorList>
    </citation>
    <scope>NUCLEOTIDE SEQUENCE</scope>
    <source>
        <strain evidence="2">N/A</strain>
    </source>
</reference>
<dbReference type="EMBL" id="CATQJL010000316">
    <property type="protein sequence ID" value="CAJ0605218.1"/>
    <property type="molecule type" value="Genomic_DNA"/>
</dbReference>
<gene>
    <name evidence="2" type="ORF">CYNAS_LOCUS17201</name>
</gene>
<dbReference type="AlphaFoldDB" id="A0AA36H731"/>
<keyword evidence="1" id="KW-0472">Membrane</keyword>
<comment type="caution">
    <text evidence="2">The sequence shown here is derived from an EMBL/GenBank/DDBJ whole genome shotgun (WGS) entry which is preliminary data.</text>
</comment>
<keyword evidence="1" id="KW-0812">Transmembrane</keyword>
<dbReference type="Proteomes" id="UP001176961">
    <property type="component" value="Unassembled WGS sequence"/>
</dbReference>
<feature type="transmembrane region" description="Helical" evidence="1">
    <location>
        <begin position="30"/>
        <end position="52"/>
    </location>
</feature>
<keyword evidence="3" id="KW-1185">Reference proteome</keyword>
<evidence type="ECO:0000313" key="2">
    <source>
        <dbReference type="EMBL" id="CAJ0605218.1"/>
    </source>
</evidence>
<protein>
    <submittedName>
        <fullName evidence="2">Uncharacterized protein</fullName>
    </submittedName>
</protein>
<keyword evidence="1" id="KW-1133">Transmembrane helix</keyword>
<proteinExistence type="predicted"/>